<evidence type="ECO:0000256" key="1">
    <source>
        <dbReference type="ARBA" id="ARBA00022737"/>
    </source>
</evidence>
<dbReference type="InterPro" id="IPR036770">
    <property type="entry name" value="Ankyrin_rpt-contain_sf"/>
</dbReference>
<dbReference type="InterPro" id="IPR002110">
    <property type="entry name" value="Ankyrin_rpt"/>
</dbReference>
<dbReference type="PANTHER" id="PTHR24201:SF15">
    <property type="entry name" value="ANKYRIN REPEAT DOMAIN-CONTAINING PROTEIN 66"/>
    <property type="match status" value="1"/>
</dbReference>
<keyword evidence="2 3" id="KW-0040">ANK repeat</keyword>
<evidence type="ECO:0000256" key="2">
    <source>
        <dbReference type="ARBA" id="ARBA00023043"/>
    </source>
</evidence>
<dbReference type="Proteomes" id="UP000694407">
    <property type="component" value="Unplaced"/>
</dbReference>
<proteinExistence type="predicted"/>
<dbReference type="PROSITE" id="PS50088">
    <property type="entry name" value="ANK_REPEAT"/>
    <property type="match status" value="2"/>
</dbReference>
<keyword evidence="5" id="KW-1185">Reference proteome</keyword>
<dbReference type="PANTHER" id="PTHR24201">
    <property type="entry name" value="ANK_REP_REGION DOMAIN-CONTAINING PROTEIN"/>
    <property type="match status" value="1"/>
</dbReference>
<dbReference type="AlphaFoldDB" id="A0A8C6AB09"/>
<dbReference type="Ensembl" id="ENSMMMT00000030237.1">
    <property type="protein sequence ID" value="ENSMMMP00000026721.1"/>
    <property type="gene ID" value="ENSMMMG00000023386.1"/>
</dbReference>
<accession>A0A8C6AB09</accession>
<name>A0A8C6AB09_MARMA</name>
<organism evidence="4 5">
    <name type="scientific">Marmota marmota marmota</name>
    <name type="common">Alpine marmot</name>
    <dbReference type="NCBI Taxonomy" id="9994"/>
    <lineage>
        <taxon>Eukaryota</taxon>
        <taxon>Metazoa</taxon>
        <taxon>Chordata</taxon>
        <taxon>Craniata</taxon>
        <taxon>Vertebrata</taxon>
        <taxon>Euteleostomi</taxon>
        <taxon>Mammalia</taxon>
        <taxon>Eutheria</taxon>
        <taxon>Euarchontoglires</taxon>
        <taxon>Glires</taxon>
        <taxon>Rodentia</taxon>
        <taxon>Sciuromorpha</taxon>
        <taxon>Sciuridae</taxon>
        <taxon>Xerinae</taxon>
        <taxon>Marmotini</taxon>
        <taxon>Marmota</taxon>
    </lineage>
</organism>
<reference evidence="4" key="1">
    <citation type="submission" date="2025-08" db="UniProtKB">
        <authorList>
            <consortium name="Ensembl"/>
        </authorList>
    </citation>
    <scope>IDENTIFICATION</scope>
</reference>
<evidence type="ECO:0000313" key="4">
    <source>
        <dbReference type="Ensembl" id="ENSMMMP00000026721.1"/>
    </source>
</evidence>
<reference evidence="4" key="2">
    <citation type="submission" date="2025-09" db="UniProtKB">
        <authorList>
            <consortium name="Ensembl"/>
        </authorList>
    </citation>
    <scope>IDENTIFICATION</scope>
</reference>
<dbReference type="PROSITE" id="PS50297">
    <property type="entry name" value="ANK_REP_REGION"/>
    <property type="match status" value="2"/>
</dbReference>
<protein>
    <submittedName>
        <fullName evidence="4">Uncharacterized protein</fullName>
    </submittedName>
</protein>
<dbReference type="InterPro" id="IPR050776">
    <property type="entry name" value="Ank_Repeat/CDKN_Inhibitor"/>
</dbReference>
<evidence type="ECO:0000313" key="5">
    <source>
        <dbReference type="Proteomes" id="UP000694407"/>
    </source>
</evidence>
<evidence type="ECO:0000256" key="3">
    <source>
        <dbReference type="PROSITE-ProRule" id="PRU00023"/>
    </source>
</evidence>
<feature type="repeat" description="ANK" evidence="3">
    <location>
        <begin position="12"/>
        <end position="38"/>
    </location>
</feature>
<dbReference type="Pfam" id="PF12796">
    <property type="entry name" value="Ank_2"/>
    <property type="match status" value="1"/>
</dbReference>
<dbReference type="SMART" id="SM00248">
    <property type="entry name" value="ANK"/>
    <property type="match status" value="3"/>
</dbReference>
<dbReference type="SUPFAM" id="SSF48403">
    <property type="entry name" value="Ankyrin repeat"/>
    <property type="match status" value="1"/>
</dbReference>
<sequence>MNHANLGALGGMNWTPLHLAACYREEVVVLALLQCGADPSVGWTPAHLAALQGNTAILKVLVKAGAQLDVQDGVGCTPLQLALRSQKQGTMAFLEGKEPPLAILGGAELGTPTEV</sequence>
<feature type="repeat" description="ANK" evidence="3">
    <location>
        <begin position="41"/>
        <end position="73"/>
    </location>
</feature>
<keyword evidence="1" id="KW-0677">Repeat</keyword>
<dbReference type="Gene3D" id="1.25.40.20">
    <property type="entry name" value="Ankyrin repeat-containing domain"/>
    <property type="match status" value="1"/>
</dbReference>